<dbReference type="Proteomes" id="UP000070133">
    <property type="component" value="Unassembled WGS sequence"/>
</dbReference>
<gene>
    <name evidence="1" type="ORF">AC578_1043</name>
</gene>
<comment type="caution">
    <text evidence="1">The sequence shown here is derived from an EMBL/GenBank/DDBJ whole genome shotgun (WGS) entry which is preliminary data.</text>
</comment>
<proteinExistence type="predicted"/>
<organism evidence="1 2">
    <name type="scientific">Pseudocercospora eumusae</name>
    <dbReference type="NCBI Taxonomy" id="321146"/>
    <lineage>
        <taxon>Eukaryota</taxon>
        <taxon>Fungi</taxon>
        <taxon>Dikarya</taxon>
        <taxon>Ascomycota</taxon>
        <taxon>Pezizomycotina</taxon>
        <taxon>Dothideomycetes</taxon>
        <taxon>Dothideomycetidae</taxon>
        <taxon>Mycosphaerellales</taxon>
        <taxon>Mycosphaerellaceae</taxon>
        <taxon>Pseudocercospora</taxon>
    </lineage>
</organism>
<sequence length="182" mass="19966">MPGSTVLKLSTALEDVAGKPLEDTSQCEVPKLHLSPCIADTMRLEETMRLSKVCEAVAGTSGEDIALDHTTFDHSSEMGMAALFVLFRSTPQEVTSGRQTRLRSSHVRKSGLNSLPRQSIGLSAAKASSNAMQDQRLRRKETDLCSFPICSTLRSITKNNNKSLLKIVAFTLRDGRRRQCNA</sequence>
<protein>
    <submittedName>
        <fullName evidence="1">Uncharacterized protein</fullName>
    </submittedName>
</protein>
<dbReference type="EMBL" id="LFZN01000010">
    <property type="protein sequence ID" value="KXT05748.1"/>
    <property type="molecule type" value="Genomic_DNA"/>
</dbReference>
<reference evidence="1 2" key="1">
    <citation type="submission" date="2015-07" db="EMBL/GenBank/DDBJ databases">
        <title>Comparative genomics of the Sigatoka disease complex on banana suggests a link between parallel evolutionary changes in Pseudocercospora fijiensis and Pseudocercospora eumusae and increased virulence on the banana host.</title>
        <authorList>
            <person name="Chang T.-C."/>
            <person name="Salvucci A."/>
            <person name="Crous P.W."/>
            <person name="Stergiopoulos I."/>
        </authorList>
    </citation>
    <scope>NUCLEOTIDE SEQUENCE [LARGE SCALE GENOMIC DNA]</scope>
    <source>
        <strain evidence="1 2">CBS 114824</strain>
    </source>
</reference>
<name>A0A139HTG6_9PEZI</name>
<evidence type="ECO:0000313" key="2">
    <source>
        <dbReference type="Proteomes" id="UP000070133"/>
    </source>
</evidence>
<accession>A0A139HTG6</accession>
<dbReference type="OrthoDB" id="243127at2759"/>
<keyword evidence="2" id="KW-1185">Reference proteome</keyword>
<dbReference type="AlphaFoldDB" id="A0A139HTG6"/>
<evidence type="ECO:0000313" key="1">
    <source>
        <dbReference type="EMBL" id="KXT05748.1"/>
    </source>
</evidence>